<dbReference type="PRINTS" id="PR00320">
    <property type="entry name" value="GPROTEINBRPT"/>
</dbReference>
<dbReference type="Pfam" id="PF00400">
    <property type="entry name" value="WD40"/>
    <property type="match status" value="5"/>
</dbReference>
<feature type="region of interest" description="Disordered" evidence="13">
    <location>
        <begin position="1556"/>
        <end position="1586"/>
    </location>
</feature>
<evidence type="ECO:0000256" key="4">
    <source>
        <dbReference type="ARBA" id="ARBA00022737"/>
    </source>
</evidence>
<dbReference type="CDD" id="cd18788">
    <property type="entry name" value="SF2_C_XPD"/>
    <property type="match status" value="1"/>
</dbReference>
<comment type="caution">
    <text evidence="15">The sequence shown here is derived from an EMBL/GenBank/DDBJ whole genome shotgun (WGS) entry which is preliminary data.</text>
</comment>
<dbReference type="SUPFAM" id="SSF52540">
    <property type="entry name" value="P-loop containing nucleoside triphosphate hydrolases"/>
    <property type="match status" value="2"/>
</dbReference>
<reference evidence="15" key="1">
    <citation type="submission" date="2021-02" db="EMBL/GenBank/DDBJ databases">
        <authorList>
            <person name="Nowell W R."/>
        </authorList>
    </citation>
    <scope>NUCLEOTIDE SEQUENCE</scope>
</reference>
<dbReference type="InterPro" id="IPR006554">
    <property type="entry name" value="Helicase-like_DEXD_c2"/>
</dbReference>
<dbReference type="GO" id="GO:0046872">
    <property type="term" value="F:metal ion binding"/>
    <property type="evidence" value="ECO:0007669"/>
    <property type="project" value="UniProtKB-KW"/>
</dbReference>
<feature type="region of interest" description="Disordered" evidence="13">
    <location>
        <begin position="1652"/>
        <end position="1674"/>
    </location>
</feature>
<keyword evidence="9" id="KW-0408">Iron</keyword>
<dbReference type="Pfam" id="PF13307">
    <property type="entry name" value="Helicase_C_2"/>
    <property type="match status" value="1"/>
</dbReference>
<feature type="compositionally biased region" description="Acidic residues" evidence="13">
    <location>
        <begin position="1724"/>
        <end position="1738"/>
    </location>
</feature>
<dbReference type="EMBL" id="CAJNYV010000868">
    <property type="protein sequence ID" value="CAF3392084.1"/>
    <property type="molecule type" value="Genomic_DNA"/>
</dbReference>
<dbReference type="SMART" id="SM00487">
    <property type="entry name" value="DEXDc"/>
    <property type="match status" value="1"/>
</dbReference>
<dbReference type="GO" id="GO:0003678">
    <property type="term" value="F:DNA helicase activity"/>
    <property type="evidence" value="ECO:0007669"/>
    <property type="project" value="InterPro"/>
</dbReference>
<dbReference type="SMART" id="SM00488">
    <property type="entry name" value="DEXDc2"/>
    <property type="match status" value="1"/>
</dbReference>
<dbReference type="InterPro" id="IPR001680">
    <property type="entry name" value="WD40_rpt"/>
</dbReference>
<dbReference type="Pfam" id="PF04851">
    <property type="entry name" value="ResIII"/>
    <property type="match status" value="1"/>
</dbReference>
<keyword evidence="8" id="KW-0067">ATP-binding</keyword>
<feature type="compositionally biased region" description="Basic and acidic residues" evidence="13">
    <location>
        <begin position="1556"/>
        <end position="1570"/>
    </location>
</feature>
<evidence type="ECO:0000256" key="10">
    <source>
        <dbReference type="ARBA" id="ARBA00023014"/>
    </source>
</evidence>
<evidence type="ECO:0000259" key="14">
    <source>
        <dbReference type="PROSITE" id="PS51193"/>
    </source>
</evidence>
<organism evidence="15 16">
    <name type="scientific">Rotaria socialis</name>
    <dbReference type="NCBI Taxonomy" id="392032"/>
    <lineage>
        <taxon>Eukaryota</taxon>
        <taxon>Metazoa</taxon>
        <taxon>Spiralia</taxon>
        <taxon>Gnathifera</taxon>
        <taxon>Rotifera</taxon>
        <taxon>Eurotatoria</taxon>
        <taxon>Bdelloidea</taxon>
        <taxon>Philodinida</taxon>
        <taxon>Philodinidae</taxon>
        <taxon>Rotaria</taxon>
    </lineage>
</organism>
<dbReference type="Gene3D" id="3.40.50.300">
    <property type="entry name" value="P-loop containing nucleotide triphosphate hydrolases"/>
    <property type="match status" value="2"/>
</dbReference>
<keyword evidence="3" id="KW-0479">Metal-binding</keyword>
<feature type="repeat" description="WD" evidence="12">
    <location>
        <begin position="104"/>
        <end position="145"/>
    </location>
</feature>
<keyword evidence="2 12" id="KW-0853">WD repeat</keyword>
<dbReference type="GO" id="GO:0005634">
    <property type="term" value="C:nucleus"/>
    <property type="evidence" value="ECO:0007669"/>
    <property type="project" value="TreeGrafter"/>
</dbReference>
<protein>
    <recommendedName>
        <fullName evidence="14">Helicase ATP-binding domain-containing protein</fullName>
    </recommendedName>
</protein>
<evidence type="ECO:0000256" key="11">
    <source>
        <dbReference type="ARBA" id="ARBA00023235"/>
    </source>
</evidence>
<dbReference type="CDD" id="cd00200">
    <property type="entry name" value="WD40"/>
    <property type="match status" value="1"/>
</dbReference>
<name>A0A817ZDT5_9BILA</name>
<evidence type="ECO:0000256" key="8">
    <source>
        <dbReference type="ARBA" id="ARBA00022840"/>
    </source>
</evidence>
<feature type="domain" description="Helicase ATP-binding" evidence="14">
    <location>
        <begin position="662"/>
        <end position="970"/>
    </location>
</feature>
<evidence type="ECO:0000256" key="12">
    <source>
        <dbReference type="PROSITE-ProRule" id="PRU00221"/>
    </source>
</evidence>
<dbReference type="InterPro" id="IPR019775">
    <property type="entry name" value="WD40_repeat_CS"/>
</dbReference>
<feature type="repeat" description="WD" evidence="12">
    <location>
        <begin position="197"/>
        <end position="238"/>
    </location>
</feature>
<accession>A0A817ZDT5</accession>
<dbReference type="InterPro" id="IPR020472">
    <property type="entry name" value="WD40_PAC1"/>
</dbReference>
<feature type="compositionally biased region" description="Polar residues" evidence="13">
    <location>
        <begin position="597"/>
        <end position="614"/>
    </location>
</feature>
<dbReference type="InterPro" id="IPR045028">
    <property type="entry name" value="DinG/Rad3-like"/>
</dbReference>
<evidence type="ECO:0000256" key="7">
    <source>
        <dbReference type="ARBA" id="ARBA00022806"/>
    </source>
</evidence>
<dbReference type="Gene3D" id="2.130.10.10">
    <property type="entry name" value="YVTN repeat-like/Quinoprotein amine dehydrogenase"/>
    <property type="match status" value="2"/>
</dbReference>
<feature type="repeat" description="WD" evidence="12">
    <location>
        <begin position="17"/>
        <end position="49"/>
    </location>
</feature>
<sequence>MQKKRVQLSFLIRNENERLHRGGINALRYDAKNDRLYTAGRDSIIRAWDCKRYGSDMYEYSMEHHTDWVNDIVLVNSGKHILSASSDATIKLWNAPKGTCMSTLRTHKDFVKCLAYAKDKEQVASGGFDNNIFLWDVNVLTALTAINNTVTTSTFTGNEHSVYSLAMNPSGTVLASGSPENVIRVYDPRTCTLLMKLKGHTDNIRALVLNRDGTQCISASSDHSIRIWSLGQQRCITKLHIHSDAVWTLCANEAFTRLYSSGRDRRVYVTDLADTSRSVCVCQETEPVLRLELGKEQQQLWVSTTESNIRCWSLKESLATLARTTYYDGEVICKQPDMIIQGGPAIKHYHILSDKRHIITKDSNSNVALYDVLQAKMIENLGKCDYEEEIRKRTKTIFVPNWFCVDLKVGILTITLEESDIFASWIAVKEVFDTNTAGNNETVDLKENYGILMLHSLFEHWPIAKQALEANDNYAERVHLDNLCHIPGHTPIFLGEIGGRTLYRFRCNETCGEPEQSFLHEVLPQFITNVIVKHQVPVLNKIPFILHHQITSTKFNKKDRLSASDMMIVRKVIEYIYERYILNEQQQPQTQTQQQTLSTGLAGSGSNQQDGNGEQQRESDISKSIDHIELLCQEQILDLSMDLRTVKHFMWKGGGDLVLCFRSVTVDFPYTPYPCQIAMLARIIKALQQSKNCLLESPTGTGKTLTLLCASLAWQQKEIEQFRMSTPFIENKDNATETQTKPTPVSRIFYCTRTHKQLEQIAKQLNNTVYKDKIRMTLLSSRDNYCIHPIISKGPNKSHECAKITRHNHDRSVTQGVNSECGYYERLRGKVANDFLRPFAKPLPRVFDIEQFNDHCQNSHGVCPYYTSRLLINDVQLILCPYNYLIDPRVRNSMQVLITNTIIIIDEAHNIEDCARESMKFEVRKYDFEQALQELCTNQKVLDLAQIKIAELIVNESGFALTQEPLSSSHLTSSQRESTHRASGYSEYDELNDDTDLLDHLRIDQHGNQHETIPETNDKVTSEYADFANAVKFLAERFSRLILWFDEKDPREKYAFTPKQLIEQFHQAKFIDQSVVDVHKPAVKNRPAATRHRVVKDAVRVRKALSKGFLNKPDYVKFSDETVKFLEDFDLCLSILYADDYQFADEYKIVLKTIPFEPSASAIAQMQQRPQISTGDAEDNQWIDKRSQSSQFKRYQPNVTQTTYPIHTQQLIFYCLSPSVAFAKDLRLARSLIFASGTLAPLATYAGELKIPFDIQMECNHVIDLDRTFMTALSHGRNPNVKLRATYQNTDKIEFQDECGLIVLDVCQRVPYGVLCFLPSYRFLNVIMSRWMASGLWQKLNEHKAVFFEEKSSATFQNTMNRFREANGTLQIDKSLTAAAKRVKAMFKRKTVPSAPSLADLQHVPVKGGLLLAVCRGRASEGIDFSDNNARCVITLGIPYPNVQDEEVVFKRNYNNEQNKRMPQVMNGSDWYDSQAYRALNQALGRCIRHKNDWGALVIVDERIVQNMSDKHFNNKISLWIKQRLCISRKYDDTMNALEKFVEHMQKSVEIERLKNEQKEQNQEAEKNLTQDEQNQNSEKKLSEEEQRRFAFAFPSIKELPKTIGENKPTHREWQITDLSDDESAKENQPSSIKQEAFGKYVAQRQLCMTPPSIPSQNNNETQKEKAIDPKTSSNHQNIRNRVQRHKKTPIKRFHSQRAVSTSSSPILPQKIDLFRTQKVIILSDDDDDDDDDDDGDGDFIKSKVCFHQPSKKVKTDKSFV</sequence>
<dbReference type="PROSITE" id="PS50294">
    <property type="entry name" value="WD_REPEATS_REGION"/>
    <property type="match status" value="5"/>
</dbReference>
<keyword evidence="5" id="KW-0547">Nucleotide-binding</keyword>
<evidence type="ECO:0000256" key="6">
    <source>
        <dbReference type="ARBA" id="ARBA00022801"/>
    </source>
</evidence>
<dbReference type="Pfam" id="PF06733">
    <property type="entry name" value="DEAD_2"/>
    <property type="match status" value="1"/>
</dbReference>
<dbReference type="PROSITE" id="PS00678">
    <property type="entry name" value="WD_REPEATS_1"/>
    <property type="match status" value="1"/>
</dbReference>
<gene>
    <name evidence="15" type="ORF">KIK155_LOCUS7307</name>
</gene>
<feature type="repeat" description="WD" evidence="12">
    <location>
        <begin position="155"/>
        <end position="196"/>
    </location>
</feature>
<dbReference type="GO" id="GO:0005524">
    <property type="term" value="F:ATP binding"/>
    <property type="evidence" value="ECO:0007669"/>
    <property type="project" value="UniProtKB-KW"/>
</dbReference>
<keyword evidence="7" id="KW-0347">Helicase</keyword>
<dbReference type="PROSITE" id="PS50082">
    <property type="entry name" value="WD_REPEATS_2"/>
    <property type="match status" value="5"/>
</dbReference>
<dbReference type="GO" id="GO:0016818">
    <property type="term" value="F:hydrolase activity, acting on acid anhydrides, in phosphorus-containing anhydrides"/>
    <property type="evidence" value="ECO:0007669"/>
    <property type="project" value="InterPro"/>
</dbReference>
<proteinExistence type="inferred from homology"/>
<keyword evidence="10" id="KW-0411">Iron-sulfur</keyword>
<dbReference type="PROSITE" id="PS51193">
    <property type="entry name" value="HELICASE_ATP_BIND_2"/>
    <property type="match status" value="1"/>
</dbReference>
<dbReference type="InterPro" id="IPR027417">
    <property type="entry name" value="P-loop_NTPase"/>
</dbReference>
<dbReference type="InterPro" id="IPR006935">
    <property type="entry name" value="Helicase/UvrB_N"/>
</dbReference>
<keyword evidence="4" id="KW-0677">Repeat</keyword>
<evidence type="ECO:0000256" key="1">
    <source>
        <dbReference type="ARBA" id="ARBA00006917"/>
    </source>
</evidence>
<dbReference type="InterPro" id="IPR036322">
    <property type="entry name" value="WD40_repeat_dom_sf"/>
</dbReference>
<dbReference type="GO" id="GO:1990918">
    <property type="term" value="P:double-strand break repair involved in meiotic recombination"/>
    <property type="evidence" value="ECO:0007669"/>
    <property type="project" value="TreeGrafter"/>
</dbReference>
<keyword evidence="11" id="KW-0413">Isomerase</keyword>
<dbReference type="PANTHER" id="PTHR11472:SF47">
    <property type="entry name" value="FANCONI ANEMIA GROUP J PROTEIN"/>
    <property type="match status" value="1"/>
</dbReference>
<evidence type="ECO:0000313" key="16">
    <source>
        <dbReference type="Proteomes" id="UP000663865"/>
    </source>
</evidence>
<evidence type="ECO:0000256" key="9">
    <source>
        <dbReference type="ARBA" id="ARBA00023004"/>
    </source>
</evidence>
<dbReference type="InterPro" id="IPR021772">
    <property type="entry name" value="WDR48/Bun107"/>
</dbReference>
<evidence type="ECO:0000256" key="2">
    <source>
        <dbReference type="ARBA" id="ARBA00022574"/>
    </source>
</evidence>
<dbReference type="Pfam" id="PF11816">
    <property type="entry name" value="DUF3337"/>
    <property type="match status" value="1"/>
</dbReference>
<feature type="repeat" description="WD" evidence="12">
    <location>
        <begin position="62"/>
        <end position="103"/>
    </location>
</feature>
<evidence type="ECO:0000313" key="15">
    <source>
        <dbReference type="EMBL" id="CAF3392084.1"/>
    </source>
</evidence>
<dbReference type="InterPro" id="IPR010614">
    <property type="entry name" value="RAD3-like_helicase_DEAD"/>
</dbReference>
<evidence type="ECO:0000256" key="13">
    <source>
        <dbReference type="SAM" id="MobiDB-lite"/>
    </source>
</evidence>
<dbReference type="GO" id="GO:0003677">
    <property type="term" value="F:DNA binding"/>
    <property type="evidence" value="ECO:0007669"/>
    <property type="project" value="InterPro"/>
</dbReference>
<comment type="similarity">
    <text evidence="1">Belongs to the WD repeat WDR48 family.</text>
</comment>
<dbReference type="PANTHER" id="PTHR11472">
    <property type="entry name" value="DNA REPAIR DEAD HELICASE RAD3/XP-D SUBFAMILY MEMBER"/>
    <property type="match status" value="1"/>
</dbReference>
<dbReference type="SMART" id="SM00491">
    <property type="entry name" value="HELICc2"/>
    <property type="match status" value="1"/>
</dbReference>
<evidence type="ECO:0000256" key="5">
    <source>
        <dbReference type="ARBA" id="ARBA00022741"/>
    </source>
</evidence>
<dbReference type="InterPro" id="IPR014013">
    <property type="entry name" value="Helic_SF1/SF2_ATP-bd_DinG/Rad3"/>
</dbReference>
<dbReference type="InterPro" id="IPR015943">
    <property type="entry name" value="WD40/YVTN_repeat-like_dom_sf"/>
</dbReference>
<dbReference type="Proteomes" id="UP000663865">
    <property type="component" value="Unassembled WGS sequence"/>
</dbReference>
<feature type="region of interest" description="Disordered" evidence="13">
    <location>
        <begin position="588"/>
        <end position="619"/>
    </location>
</feature>
<dbReference type="InterPro" id="IPR014001">
    <property type="entry name" value="Helicase_ATP-bd"/>
</dbReference>
<dbReference type="GO" id="GO:0006289">
    <property type="term" value="P:nucleotide-excision repair"/>
    <property type="evidence" value="ECO:0007669"/>
    <property type="project" value="TreeGrafter"/>
</dbReference>
<feature type="region of interest" description="Disordered" evidence="13">
    <location>
        <begin position="1723"/>
        <end position="1742"/>
    </location>
</feature>
<dbReference type="InterPro" id="IPR006555">
    <property type="entry name" value="ATP-dep_Helicase_C"/>
</dbReference>
<evidence type="ECO:0000256" key="3">
    <source>
        <dbReference type="ARBA" id="ARBA00022723"/>
    </source>
</evidence>
<dbReference type="GO" id="GO:0051536">
    <property type="term" value="F:iron-sulfur cluster binding"/>
    <property type="evidence" value="ECO:0007669"/>
    <property type="project" value="UniProtKB-KW"/>
</dbReference>
<keyword evidence="6" id="KW-0378">Hydrolase</keyword>
<dbReference type="SUPFAM" id="SSF50978">
    <property type="entry name" value="WD40 repeat-like"/>
    <property type="match status" value="1"/>
</dbReference>
<dbReference type="SMART" id="SM00320">
    <property type="entry name" value="WD40"/>
    <property type="match status" value="7"/>
</dbReference>